<organism evidence="3 5">
    <name type="scientific">Colwellia hornerae</name>
    <dbReference type="NCBI Taxonomy" id="89402"/>
    <lineage>
        <taxon>Bacteria</taxon>
        <taxon>Pseudomonadati</taxon>
        <taxon>Pseudomonadota</taxon>
        <taxon>Gammaproteobacteria</taxon>
        <taxon>Alteromonadales</taxon>
        <taxon>Colwelliaceae</taxon>
        <taxon>Colwellia</taxon>
    </lineage>
</organism>
<evidence type="ECO:0000313" key="3">
    <source>
        <dbReference type="EMBL" id="TWX68229.1"/>
    </source>
</evidence>
<evidence type="ECO:0000313" key="2">
    <source>
        <dbReference type="EMBL" id="TWX59201.1"/>
    </source>
</evidence>
<keyword evidence="1" id="KW-1133">Transmembrane helix</keyword>
<reference evidence="3 5" key="1">
    <citation type="submission" date="2019-07" db="EMBL/GenBank/DDBJ databases">
        <title>Genomes of sea-ice associated Colwellia species.</title>
        <authorList>
            <person name="Bowman J.P."/>
        </authorList>
    </citation>
    <scope>NUCLEOTIDE SEQUENCE [LARGE SCALE GENOMIC DNA]</scope>
    <source>
        <strain evidence="2 4">ACAM 607</strain>
        <strain evidence="3 5">IC036</strain>
    </source>
</reference>
<dbReference type="EMBL" id="VOLQ01000011">
    <property type="protein sequence ID" value="TWX68229.1"/>
    <property type="molecule type" value="Genomic_DNA"/>
</dbReference>
<feature type="transmembrane region" description="Helical" evidence="1">
    <location>
        <begin position="64"/>
        <end position="96"/>
    </location>
</feature>
<dbReference type="Pfam" id="PF06127">
    <property type="entry name" value="Mpo1-like"/>
    <property type="match status" value="1"/>
</dbReference>
<dbReference type="AlphaFoldDB" id="A0A5C6QHA3"/>
<keyword evidence="1" id="KW-0472">Membrane</keyword>
<evidence type="ECO:0000313" key="4">
    <source>
        <dbReference type="Proteomes" id="UP000321525"/>
    </source>
</evidence>
<dbReference type="PANTHER" id="PTHR28026:SF9">
    <property type="entry name" value="2-HYDROXY-PALMITIC ACID DIOXYGENASE MPO1"/>
    <property type="match status" value="1"/>
</dbReference>
<protein>
    <submittedName>
        <fullName evidence="3">DUF962 domain-containing protein</fullName>
    </submittedName>
</protein>
<evidence type="ECO:0000256" key="1">
    <source>
        <dbReference type="SAM" id="Phobius"/>
    </source>
</evidence>
<evidence type="ECO:0000313" key="5">
    <source>
        <dbReference type="Proteomes" id="UP000321917"/>
    </source>
</evidence>
<accession>A0A5C6QHA3</accession>
<keyword evidence="1" id="KW-0812">Transmembrane</keyword>
<dbReference type="InterPro" id="IPR009305">
    <property type="entry name" value="Mpo1-like"/>
</dbReference>
<feature type="transmembrane region" description="Helical" evidence="1">
    <location>
        <begin position="108"/>
        <end position="128"/>
    </location>
</feature>
<gene>
    <name evidence="2" type="ORF">ESZ26_10855</name>
    <name evidence="3" type="ORF">ESZ27_07790</name>
</gene>
<comment type="caution">
    <text evidence="3">The sequence shown here is derived from an EMBL/GenBank/DDBJ whole genome shotgun (WGS) entry which is preliminary data.</text>
</comment>
<dbReference type="GO" id="GO:0046521">
    <property type="term" value="P:sphingoid catabolic process"/>
    <property type="evidence" value="ECO:0007669"/>
    <property type="project" value="TreeGrafter"/>
</dbReference>
<dbReference type="PANTHER" id="PTHR28026">
    <property type="entry name" value="DUF962 DOMAIN PROTEIN (AFU_ORTHOLOGUE AFUA_8G05310)"/>
    <property type="match status" value="1"/>
</dbReference>
<sequence>MKSVVEQLSTYKSVHLNRKNINSHFIGVPMIIWSIALLLASVSFEIDALFINNYLGVEQVNFTLAAILSVTVLFYYLLLSVPLALFAFILFGPLMWSVHEVVNMEHHIIIAISVFVIGWIIQFIGHYYEKAKPAFLDDINQLFIGPLFVIAEIYFLLGLGKILDKSITEKAVAKRRVFEQQKAQ</sequence>
<feature type="transmembrane region" description="Helical" evidence="1">
    <location>
        <begin position="140"/>
        <end position="160"/>
    </location>
</feature>
<keyword evidence="4" id="KW-1185">Reference proteome</keyword>
<name>A0A5C6QHA3_9GAMM</name>
<dbReference type="EMBL" id="VOLR01000013">
    <property type="protein sequence ID" value="TWX59201.1"/>
    <property type="molecule type" value="Genomic_DNA"/>
</dbReference>
<dbReference type="Proteomes" id="UP000321525">
    <property type="component" value="Unassembled WGS sequence"/>
</dbReference>
<dbReference type="Proteomes" id="UP000321917">
    <property type="component" value="Unassembled WGS sequence"/>
</dbReference>
<dbReference type="OrthoDB" id="5515308at2"/>
<proteinExistence type="predicted"/>
<dbReference type="GO" id="GO:0016020">
    <property type="term" value="C:membrane"/>
    <property type="evidence" value="ECO:0007669"/>
    <property type="project" value="GOC"/>
</dbReference>
<dbReference type="RefSeq" id="WP_146799644.1">
    <property type="nucleotide sequence ID" value="NZ_VOLP01000013.1"/>
</dbReference>
<feature type="transmembrane region" description="Helical" evidence="1">
    <location>
        <begin position="21"/>
        <end position="44"/>
    </location>
</feature>